<dbReference type="OrthoDB" id="3404975at2759"/>
<dbReference type="AlphaFoldDB" id="A0A167JJS7"/>
<evidence type="ECO:0000256" key="1">
    <source>
        <dbReference type="SAM" id="Phobius"/>
    </source>
</evidence>
<evidence type="ECO:0000313" key="2">
    <source>
        <dbReference type="EMBL" id="KZO93664.1"/>
    </source>
</evidence>
<protein>
    <submittedName>
        <fullName evidence="2">Uncharacterized protein</fullName>
    </submittedName>
</protein>
<keyword evidence="1" id="KW-1133">Transmembrane helix</keyword>
<dbReference type="Proteomes" id="UP000076738">
    <property type="component" value="Unassembled WGS sequence"/>
</dbReference>
<keyword evidence="1" id="KW-0472">Membrane</keyword>
<keyword evidence="3" id="KW-1185">Reference proteome</keyword>
<sequence>MDLTFFVVAICCSVKFELAVLGGGVAWIVTGCLMLAGMPNCNTGSAWFNSLIPSSPHNGASLEHTAYVKCVFSGFQLANGAIHLLIGA</sequence>
<organism evidence="2 3">
    <name type="scientific">Calocera viscosa (strain TUFC12733)</name>
    <dbReference type="NCBI Taxonomy" id="1330018"/>
    <lineage>
        <taxon>Eukaryota</taxon>
        <taxon>Fungi</taxon>
        <taxon>Dikarya</taxon>
        <taxon>Basidiomycota</taxon>
        <taxon>Agaricomycotina</taxon>
        <taxon>Dacrymycetes</taxon>
        <taxon>Dacrymycetales</taxon>
        <taxon>Dacrymycetaceae</taxon>
        <taxon>Calocera</taxon>
    </lineage>
</organism>
<name>A0A167JJS7_CALVF</name>
<dbReference type="EMBL" id="KV417300">
    <property type="protein sequence ID" value="KZO93664.1"/>
    <property type="molecule type" value="Genomic_DNA"/>
</dbReference>
<evidence type="ECO:0000313" key="3">
    <source>
        <dbReference type="Proteomes" id="UP000076738"/>
    </source>
</evidence>
<keyword evidence="1" id="KW-0812">Transmembrane</keyword>
<gene>
    <name evidence="2" type="ORF">CALVIDRAFT_566398</name>
</gene>
<accession>A0A167JJS7</accession>
<feature type="transmembrane region" description="Helical" evidence="1">
    <location>
        <begin position="6"/>
        <end position="29"/>
    </location>
</feature>
<reference evidence="2 3" key="1">
    <citation type="journal article" date="2016" name="Mol. Biol. Evol.">
        <title>Comparative Genomics of Early-Diverging Mushroom-Forming Fungi Provides Insights into the Origins of Lignocellulose Decay Capabilities.</title>
        <authorList>
            <person name="Nagy L.G."/>
            <person name="Riley R."/>
            <person name="Tritt A."/>
            <person name="Adam C."/>
            <person name="Daum C."/>
            <person name="Floudas D."/>
            <person name="Sun H."/>
            <person name="Yadav J.S."/>
            <person name="Pangilinan J."/>
            <person name="Larsson K.H."/>
            <person name="Matsuura K."/>
            <person name="Barry K."/>
            <person name="Labutti K."/>
            <person name="Kuo R."/>
            <person name="Ohm R.A."/>
            <person name="Bhattacharya S.S."/>
            <person name="Shirouzu T."/>
            <person name="Yoshinaga Y."/>
            <person name="Martin F.M."/>
            <person name="Grigoriev I.V."/>
            <person name="Hibbett D.S."/>
        </authorList>
    </citation>
    <scope>NUCLEOTIDE SEQUENCE [LARGE SCALE GENOMIC DNA]</scope>
    <source>
        <strain evidence="2 3">TUFC12733</strain>
    </source>
</reference>
<proteinExistence type="predicted"/>